<dbReference type="Gene3D" id="3.50.30.30">
    <property type="match status" value="1"/>
</dbReference>
<dbReference type="InterPro" id="IPR022398">
    <property type="entry name" value="Peptidase_S8_His-AS"/>
</dbReference>
<feature type="active site" description="Charge relay system" evidence="6 7">
    <location>
        <position position="154"/>
    </location>
</feature>
<dbReference type="InterPro" id="IPR000209">
    <property type="entry name" value="Peptidase_S8/S53_dom"/>
</dbReference>
<organism evidence="13 14">
    <name type="scientific">Vanilla planifolia</name>
    <name type="common">Vanilla</name>
    <dbReference type="NCBI Taxonomy" id="51239"/>
    <lineage>
        <taxon>Eukaryota</taxon>
        <taxon>Viridiplantae</taxon>
        <taxon>Streptophyta</taxon>
        <taxon>Embryophyta</taxon>
        <taxon>Tracheophyta</taxon>
        <taxon>Spermatophyta</taxon>
        <taxon>Magnoliopsida</taxon>
        <taxon>Liliopsida</taxon>
        <taxon>Asparagales</taxon>
        <taxon>Orchidaceae</taxon>
        <taxon>Vanilloideae</taxon>
        <taxon>Vanilleae</taxon>
        <taxon>Vanilla</taxon>
    </lineage>
</organism>
<dbReference type="InterPro" id="IPR037045">
    <property type="entry name" value="S8pro/Inhibitor_I9_sf"/>
</dbReference>
<evidence type="ECO:0000256" key="8">
    <source>
        <dbReference type="SAM" id="SignalP"/>
    </source>
</evidence>
<dbReference type="PROSITE" id="PS51892">
    <property type="entry name" value="SUBTILASE"/>
    <property type="match status" value="1"/>
</dbReference>
<feature type="chain" id="PRO_5032498023" evidence="8">
    <location>
        <begin position="21"/>
        <end position="736"/>
    </location>
</feature>
<dbReference type="CDD" id="cd02120">
    <property type="entry name" value="PA_subtilisin_like"/>
    <property type="match status" value="1"/>
</dbReference>
<dbReference type="Pfam" id="PF00082">
    <property type="entry name" value="Peptidase_S8"/>
    <property type="match status" value="1"/>
</dbReference>
<evidence type="ECO:0000313" key="14">
    <source>
        <dbReference type="Proteomes" id="UP000639772"/>
    </source>
</evidence>
<evidence type="ECO:0000256" key="6">
    <source>
        <dbReference type="PIRSR" id="PIRSR615500-1"/>
    </source>
</evidence>
<name>A0A835VKI2_VANPL</name>
<dbReference type="Gene3D" id="3.30.70.80">
    <property type="entry name" value="Peptidase S8 propeptide/proteinase inhibitor I9"/>
    <property type="match status" value="1"/>
</dbReference>
<dbReference type="PRINTS" id="PR00723">
    <property type="entry name" value="SUBTILISIN"/>
</dbReference>
<evidence type="ECO:0000256" key="1">
    <source>
        <dbReference type="ARBA" id="ARBA00011073"/>
    </source>
</evidence>
<dbReference type="OrthoDB" id="640735at2759"/>
<keyword evidence="5 7" id="KW-0720">Serine protease</keyword>
<feature type="domain" description="Peptidase S8/S53" evidence="9">
    <location>
        <begin position="145"/>
        <end position="554"/>
    </location>
</feature>
<evidence type="ECO:0000313" key="13">
    <source>
        <dbReference type="EMBL" id="KAG0499946.1"/>
    </source>
</evidence>
<protein>
    <submittedName>
        <fullName evidence="13">Uncharacterized protein</fullName>
    </submittedName>
</protein>
<feature type="domain" description="PA" evidence="10">
    <location>
        <begin position="370"/>
        <end position="438"/>
    </location>
</feature>
<dbReference type="PROSITE" id="PS00137">
    <property type="entry name" value="SUBTILASE_HIS"/>
    <property type="match status" value="1"/>
</dbReference>
<keyword evidence="4 7" id="KW-0378">Hydrolase</keyword>
<dbReference type="Pfam" id="PF05922">
    <property type="entry name" value="Inhibitor_I9"/>
    <property type="match status" value="1"/>
</dbReference>
<dbReference type="Gene3D" id="2.60.40.2310">
    <property type="match status" value="1"/>
</dbReference>
<dbReference type="InterPro" id="IPR045051">
    <property type="entry name" value="SBT"/>
</dbReference>
<dbReference type="InterPro" id="IPR010259">
    <property type="entry name" value="S8pro/Inhibitor_I9"/>
</dbReference>
<feature type="domain" description="Subtilisin-like protease fibronectin type-III" evidence="12">
    <location>
        <begin position="634"/>
        <end position="733"/>
    </location>
</feature>
<dbReference type="Pfam" id="PF02225">
    <property type="entry name" value="PA"/>
    <property type="match status" value="1"/>
</dbReference>
<reference evidence="13 14" key="1">
    <citation type="journal article" date="2020" name="Nat. Food">
        <title>A phased Vanilla planifolia genome enables genetic improvement of flavour and production.</title>
        <authorList>
            <person name="Hasing T."/>
            <person name="Tang H."/>
            <person name="Brym M."/>
            <person name="Khazi F."/>
            <person name="Huang T."/>
            <person name="Chambers A.H."/>
        </authorList>
    </citation>
    <scope>NUCLEOTIDE SEQUENCE [LARGE SCALE GENOMIC DNA]</scope>
    <source>
        <tissue evidence="13">Leaf</tissue>
    </source>
</reference>
<dbReference type="Proteomes" id="UP000639772">
    <property type="component" value="Chromosome 1"/>
</dbReference>
<dbReference type="InterPro" id="IPR023828">
    <property type="entry name" value="Peptidase_S8_Ser-AS"/>
</dbReference>
<dbReference type="GO" id="GO:0006508">
    <property type="term" value="P:proteolysis"/>
    <property type="evidence" value="ECO:0007669"/>
    <property type="project" value="UniProtKB-KW"/>
</dbReference>
<dbReference type="PANTHER" id="PTHR10795">
    <property type="entry name" value="PROPROTEIN CONVERTASE SUBTILISIN/KEXIN"/>
    <property type="match status" value="1"/>
</dbReference>
<feature type="active site" description="Charge relay system" evidence="6 7">
    <location>
        <position position="212"/>
    </location>
</feature>
<dbReference type="EMBL" id="JADCNM010000001">
    <property type="protein sequence ID" value="KAG0499946.1"/>
    <property type="molecule type" value="Genomic_DNA"/>
</dbReference>
<dbReference type="PROSITE" id="PS00138">
    <property type="entry name" value="SUBTILASE_SER"/>
    <property type="match status" value="1"/>
</dbReference>
<evidence type="ECO:0000259" key="11">
    <source>
        <dbReference type="Pfam" id="PF05922"/>
    </source>
</evidence>
<dbReference type="Gene3D" id="3.40.50.200">
    <property type="entry name" value="Peptidase S8/S53 domain"/>
    <property type="match status" value="1"/>
</dbReference>
<feature type="domain" description="Inhibitor I9" evidence="11">
    <location>
        <begin position="41"/>
        <end position="117"/>
    </location>
</feature>
<feature type="active site" description="Charge relay system" evidence="6 7">
    <location>
        <position position="518"/>
    </location>
</feature>
<dbReference type="SUPFAM" id="SSF52743">
    <property type="entry name" value="Subtilisin-like"/>
    <property type="match status" value="1"/>
</dbReference>
<evidence type="ECO:0000259" key="9">
    <source>
        <dbReference type="Pfam" id="PF00082"/>
    </source>
</evidence>
<evidence type="ECO:0000259" key="12">
    <source>
        <dbReference type="Pfam" id="PF17766"/>
    </source>
</evidence>
<evidence type="ECO:0000256" key="4">
    <source>
        <dbReference type="ARBA" id="ARBA00022801"/>
    </source>
</evidence>
<evidence type="ECO:0000256" key="7">
    <source>
        <dbReference type="PROSITE-ProRule" id="PRU01240"/>
    </source>
</evidence>
<accession>A0A835VKI2</accession>
<feature type="signal peptide" evidence="8">
    <location>
        <begin position="1"/>
        <end position="20"/>
    </location>
</feature>
<dbReference type="InterPro" id="IPR036852">
    <property type="entry name" value="Peptidase_S8/S53_dom_sf"/>
</dbReference>
<evidence type="ECO:0000259" key="10">
    <source>
        <dbReference type="Pfam" id="PF02225"/>
    </source>
</evidence>
<dbReference type="GO" id="GO:0004252">
    <property type="term" value="F:serine-type endopeptidase activity"/>
    <property type="evidence" value="ECO:0007669"/>
    <property type="project" value="UniProtKB-UniRule"/>
</dbReference>
<comment type="similarity">
    <text evidence="1 7">Belongs to the peptidase S8 family.</text>
</comment>
<sequence length="736" mass="78068">MKASSTLTVLLLLLLLNVTAFPTNGKTFVPIGHDGGSHRIYIVHVTKPSDKNSTSSSKEKEWYMSYLPNATLSFGWPRLVYAYRQVITGFAAWLTQEEVNAMTTMDGFLFSSQDDELQSRTTYTYKFVGLTSDGSRGMWYNSNYGSGQIIGVIDRGVTPNHPSFADHGVPPPDLNKWNGSCYWGRPICNNKLIGAQGFSRGMSISPLDTRVHGTYCASIAAGNIVLNASVEGAAQGKASGMAPKAHLAIYKISTSADILRCIDEAIRNHVDVLSISQGHAKEFIYNAIIKGAFAASTKGIVTCAAAPNEGPTPNSIDSDAPWIITVGACTTDRKIASVVKLGDGQEFLGESVSAGKWLATPQLSLVNVGTCYRDIGKHNVVGKIVICDSTYGVPRTGDIVQKAGGLGVIVISGRGNYTQPGFSVIPASHVTSDDGTKIEEYFLSSPNATAAIISRGTKFGVKPAPAVAIFSGRGPSLQNGDIIKPDIIAPGVNILVASPSGSNSTGKQATFVFQSGTSMATPHVAGIAALLKHNHPAWSAAAIQSAIMTTANPRDLDGNPITDQVNGKIATAFDMGSGMVNPLAANDPGLIYDIKPHDYIRYLCGSGLFSDKDVSAIVRGNISCSTVRGIKPNDLNYPSIGVTLSATSPTVTVTRTVTNVGDADSVYKLYFNDPKGVRIDVSPKELSFKTVGESQNYDVTISFKTVPMPPGDHSEGQLGWFSGKHLVRSPIAVTFV</sequence>
<dbReference type="InterPro" id="IPR041469">
    <property type="entry name" value="Subtilisin-like_FN3"/>
</dbReference>
<keyword evidence="3 8" id="KW-0732">Signal</keyword>
<evidence type="ECO:0000256" key="2">
    <source>
        <dbReference type="ARBA" id="ARBA00022670"/>
    </source>
</evidence>
<dbReference type="InterPro" id="IPR003137">
    <property type="entry name" value="PA_domain"/>
</dbReference>
<keyword evidence="2 7" id="KW-0645">Protease</keyword>
<dbReference type="InterPro" id="IPR015500">
    <property type="entry name" value="Peptidase_S8_subtilisin-rel"/>
</dbReference>
<proteinExistence type="inferred from homology"/>
<gene>
    <name evidence="13" type="ORF">HPP92_000018</name>
</gene>
<evidence type="ECO:0000256" key="3">
    <source>
        <dbReference type="ARBA" id="ARBA00022729"/>
    </source>
</evidence>
<dbReference type="AlphaFoldDB" id="A0A835VKI2"/>
<dbReference type="Pfam" id="PF17766">
    <property type="entry name" value="fn3_6"/>
    <property type="match status" value="1"/>
</dbReference>
<comment type="caution">
    <text evidence="13">The sequence shown here is derived from an EMBL/GenBank/DDBJ whole genome shotgun (WGS) entry which is preliminary data.</text>
</comment>
<evidence type="ECO:0000256" key="5">
    <source>
        <dbReference type="ARBA" id="ARBA00022825"/>
    </source>
</evidence>